<evidence type="ECO:0000256" key="4">
    <source>
        <dbReference type="ARBA" id="ARBA00022989"/>
    </source>
</evidence>
<evidence type="ECO:0000256" key="3">
    <source>
        <dbReference type="ARBA" id="ARBA00022692"/>
    </source>
</evidence>
<evidence type="ECO:0000313" key="7">
    <source>
        <dbReference type="EMBL" id="GLR11791.1"/>
    </source>
</evidence>
<dbReference type="Gene3D" id="3.30.700.10">
    <property type="entry name" value="Glycoprotein, Type 4 Pilin"/>
    <property type="match status" value="1"/>
</dbReference>
<dbReference type="InterPro" id="IPR045584">
    <property type="entry name" value="Pilin-like"/>
</dbReference>
<dbReference type="PROSITE" id="PS00409">
    <property type="entry name" value="PROKAR_NTER_METHYL"/>
    <property type="match status" value="1"/>
</dbReference>
<name>A0ABQ5YE08_9NEIS</name>
<dbReference type="InterPro" id="IPR002416">
    <property type="entry name" value="T2SS_protein-GspH"/>
</dbReference>
<dbReference type="PANTHER" id="PTHR30093">
    <property type="entry name" value="GENERAL SECRETION PATHWAY PROTEIN G"/>
    <property type="match status" value="1"/>
</dbReference>
<gene>
    <name evidence="7" type="ORF">GCM10007907_05810</name>
</gene>
<keyword evidence="3 6" id="KW-0812">Transmembrane</keyword>
<dbReference type="InterPro" id="IPR012902">
    <property type="entry name" value="N_methyl_site"/>
</dbReference>
<dbReference type="EMBL" id="BSOG01000001">
    <property type="protein sequence ID" value="GLR11791.1"/>
    <property type="molecule type" value="Genomic_DNA"/>
</dbReference>
<organism evidence="7 8">
    <name type="scientific">Chitinimonas prasina</name>
    <dbReference type="NCBI Taxonomy" id="1434937"/>
    <lineage>
        <taxon>Bacteria</taxon>
        <taxon>Pseudomonadati</taxon>
        <taxon>Pseudomonadota</taxon>
        <taxon>Betaproteobacteria</taxon>
        <taxon>Neisseriales</taxon>
        <taxon>Chitinibacteraceae</taxon>
        <taxon>Chitinimonas</taxon>
    </lineage>
</organism>
<reference evidence="8" key="1">
    <citation type="journal article" date="2019" name="Int. J. Syst. Evol. Microbiol.">
        <title>The Global Catalogue of Microorganisms (GCM) 10K type strain sequencing project: providing services to taxonomists for standard genome sequencing and annotation.</title>
        <authorList>
            <consortium name="The Broad Institute Genomics Platform"/>
            <consortium name="The Broad Institute Genome Sequencing Center for Infectious Disease"/>
            <person name="Wu L."/>
            <person name="Ma J."/>
        </authorList>
    </citation>
    <scope>NUCLEOTIDE SEQUENCE [LARGE SCALE GENOMIC DNA]</scope>
    <source>
        <strain evidence="8">NBRC 110044</strain>
    </source>
</reference>
<evidence type="ECO:0000256" key="6">
    <source>
        <dbReference type="SAM" id="Phobius"/>
    </source>
</evidence>
<protein>
    <recommendedName>
        <fullName evidence="9">Prepilin-type N-terminal cleavage/methylation domain-containing protein</fullName>
    </recommendedName>
</protein>
<keyword evidence="2" id="KW-0488">Methylation</keyword>
<keyword evidence="4 6" id="KW-1133">Transmembrane helix</keyword>
<sequence>MCVTRQSGFTLIELMIVVAIIGILAAIAIPQFGEYTKRGEDKAGQSDARNFLTLAQANSV</sequence>
<feature type="transmembrane region" description="Helical" evidence="6">
    <location>
        <begin position="6"/>
        <end position="29"/>
    </location>
</feature>
<evidence type="ECO:0008006" key="9">
    <source>
        <dbReference type="Google" id="ProtNLM"/>
    </source>
</evidence>
<evidence type="ECO:0000256" key="1">
    <source>
        <dbReference type="ARBA" id="ARBA00004167"/>
    </source>
</evidence>
<dbReference type="SUPFAM" id="SSF54523">
    <property type="entry name" value="Pili subunits"/>
    <property type="match status" value="1"/>
</dbReference>
<dbReference type="PRINTS" id="PR00885">
    <property type="entry name" value="BCTERIALGSPH"/>
</dbReference>
<dbReference type="Pfam" id="PF07963">
    <property type="entry name" value="N_methyl"/>
    <property type="match status" value="1"/>
</dbReference>
<dbReference type="PANTHER" id="PTHR30093:SF44">
    <property type="entry name" value="TYPE II SECRETION SYSTEM CORE PROTEIN G"/>
    <property type="match status" value="1"/>
</dbReference>
<dbReference type="NCBIfam" id="TIGR02532">
    <property type="entry name" value="IV_pilin_GFxxxE"/>
    <property type="match status" value="1"/>
</dbReference>
<keyword evidence="8" id="KW-1185">Reference proteome</keyword>
<evidence type="ECO:0000256" key="5">
    <source>
        <dbReference type="ARBA" id="ARBA00023136"/>
    </source>
</evidence>
<comment type="subcellular location">
    <subcellularLocation>
        <location evidence="1">Membrane</location>
        <topology evidence="1">Single-pass membrane protein</topology>
    </subcellularLocation>
</comment>
<evidence type="ECO:0000313" key="8">
    <source>
        <dbReference type="Proteomes" id="UP001156706"/>
    </source>
</evidence>
<comment type="caution">
    <text evidence="7">The sequence shown here is derived from an EMBL/GenBank/DDBJ whole genome shotgun (WGS) entry which is preliminary data.</text>
</comment>
<evidence type="ECO:0000256" key="2">
    <source>
        <dbReference type="ARBA" id="ARBA00022481"/>
    </source>
</evidence>
<dbReference type="Proteomes" id="UP001156706">
    <property type="component" value="Unassembled WGS sequence"/>
</dbReference>
<proteinExistence type="predicted"/>
<keyword evidence="5 6" id="KW-0472">Membrane</keyword>
<accession>A0ABQ5YE08</accession>